<dbReference type="EMBL" id="BK059113">
    <property type="protein sequence ID" value="DAE31916.1"/>
    <property type="molecule type" value="Genomic_DNA"/>
</dbReference>
<name>A0A8S5RLQ2_9VIRU</name>
<evidence type="ECO:0000313" key="2">
    <source>
        <dbReference type="EMBL" id="DAE31916.1"/>
    </source>
</evidence>
<feature type="compositionally biased region" description="Basic and acidic residues" evidence="1">
    <location>
        <begin position="127"/>
        <end position="138"/>
    </location>
</feature>
<accession>A0A8S5RLQ2</accession>
<organism evidence="2">
    <name type="scientific">virus sp. ct6GG30</name>
    <dbReference type="NCBI Taxonomy" id="2825804"/>
    <lineage>
        <taxon>Viruses</taxon>
    </lineage>
</organism>
<proteinExistence type="predicted"/>
<protein>
    <submittedName>
        <fullName evidence="2">Uncharacterized protein</fullName>
    </submittedName>
</protein>
<sequence>MTTSNAGLLRCWTNWSRRTGSFWSGWLKSCKKKRETRKGFPSFATLILFYKAFCVDPDQAQRPQVCAFQKLGNSVDVALPVCFVHCILLSDVEFNMCEVGSLIWNVGFRKNITRVINAVFKKKDDSETQEPLHFERPSAKQNEIPKPTSLIDPDTGEKFVDFPEEAIPERIRMVLDSFLVIERTSDVEVLFSRYDLILETLSELKKYERIGFKFDFSPTELFYMVNLSLSDLFEVVVENSYVRQLEKLLTLKTQNGKVKSVQKWKDSFSNERITNSMMGFVILRYEKLQKFIKEKEDVLS</sequence>
<reference evidence="2" key="1">
    <citation type="journal article" date="2021" name="Proc. Natl. Acad. Sci. U.S.A.">
        <title>A Catalog of Tens of Thousands of Viruses from Human Metagenomes Reveals Hidden Associations with Chronic Diseases.</title>
        <authorList>
            <person name="Tisza M.J."/>
            <person name="Buck C.B."/>
        </authorList>
    </citation>
    <scope>NUCLEOTIDE SEQUENCE</scope>
    <source>
        <strain evidence="2">Ct6GG30</strain>
    </source>
</reference>
<evidence type="ECO:0000256" key="1">
    <source>
        <dbReference type="SAM" id="MobiDB-lite"/>
    </source>
</evidence>
<feature type="region of interest" description="Disordered" evidence="1">
    <location>
        <begin position="127"/>
        <end position="156"/>
    </location>
</feature>